<dbReference type="HAMAP" id="MF_01337_B">
    <property type="entry name" value="Ribosomal_uL18_B"/>
    <property type="match status" value="1"/>
</dbReference>
<evidence type="ECO:0000313" key="6">
    <source>
        <dbReference type="EMBL" id="SVA40429.1"/>
    </source>
</evidence>
<dbReference type="Pfam" id="PF00861">
    <property type="entry name" value="Ribosomal_L18p"/>
    <property type="match status" value="1"/>
</dbReference>
<dbReference type="Gene3D" id="3.30.420.100">
    <property type="match status" value="1"/>
</dbReference>
<dbReference type="GO" id="GO:1990904">
    <property type="term" value="C:ribonucleoprotein complex"/>
    <property type="evidence" value="ECO:0007669"/>
    <property type="project" value="UniProtKB-KW"/>
</dbReference>
<dbReference type="InterPro" id="IPR004389">
    <property type="entry name" value="Ribosomal_uL18_bac-type"/>
</dbReference>
<evidence type="ECO:0000256" key="5">
    <source>
        <dbReference type="ARBA" id="ARBA00023274"/>
    </source>
</evidence>
<keyword evidence="2" id="KW-0699">rRNA-binding</keyword>
<keyword evidence="4" id="KW-0689">Ribosomal protein</keyword>
<dbReference type="EMBL" id="UINC01008999">
    <property type="protein sequence ID" value="SVA40429.1"/>
    <property type="molecule type" value="Genomic_DNA"/>
</dbReference>
<evidence type="ECO:0000256" key="1">
    <source>
        <dbReference type="ARBA" id="ARBA00007116"/>
    </source>
</evidence>
<organism evidence="6">
    <name type="scientific">marine metagenome</name>
    <dbReference type="NCBI Taxonomy" id="408172"/>
    <lineage>
        <taxon>unclassified sequences</taxon>
        <taxon>metagenomes</taxon>
        <taxon>ecological metagenomes</taxon>
    </lineage>
</organism>
<dbReference type="PANTHER" id="PTHR12899">
    <property type="entry name" value="39S RIBOSOMAL PROTEIN L18, MITOCHONDRIAL"/>
    <property type="match status" value="1"/>
</dbReference>
<dbReference type="AlphaFoldDB" id="A0A381VJB7"/>
<proteinExistence type="inferred from homology"/>
<dbReference type="SUPFAM" id="SSF53137">
    <property type="entry name" value="Translational machinery components"/>
    <property type="match status" value="1"/>
</dbReference>
<comment type="similarity">
    <text evidence="1">Belongs to the universal ribosomal protein uL18 family.</text>
</comment>
<dbReference type="GO" id="GO:0003735">
    <property type="term" value="F:structural constituent of ribosome"/>
    <property type="evidence" value="ECO:0007669"/>
    <property type="project" value="InterPro"/>
</dbReference>
<dbReference type="FunFam" id="3.30.420.100:FF:000001">
    <property type="entry name" value="50S ribosomal protein L18"/>
    <property type="match status" value="1"/>
</dbReference>
<evidence type="ECO:0000256" key="3">
    <source>
        <dbReference type="ARBA" id="ARBA00022884"/>
    </source>
</evidence>
<accession>A0A381VJB7</accession>
<dbReference type="InterPro" id="IPR057268">
    <property type="entry name" value="Ribosomal_L18"/>
</dbReference>
<dbReference type="PANTHER" id="PTHR12899:SF3">
    <property type="entry name" value="LARGE RIBOSOMAL SUBUNIT PROTEIN UL18M"/>
    <property type="match status" value="1"/>
</dbReference>
<protein>
    <recommendedName>
        <fullName evidence="7">50S ribosomal protein L18</fullName>
    </recommendedName>
</protein>
<dbReference type="GO" id="GO:0005840">
    <property type="term" value="C:ribosome"/>
    <property type="evidence" value="ECO:0007669"/>
    <property type="project" value="UniProtKB-KW"/>
</dbReference>
<dbReference type="CDD" id="cd00432">
    <property type="entry name" value="Ribosomal_L18_L5e"/>
    <property type="match status" value="1"/>
</dbReference>
<evidence type="ECO:0000256" key="2">
    <source>
        <dbReference type="ARBA" id="ARBA00022730"/>
    </source>
</evidence>
<evidence type="ECO:0000256" key="4">
    <source>
        <dbReference type="ARBA" id="ARBA00022980"/>
    </source>
</evidence>
<name>A0A381VJB7_9ZZZZ</name>
<sequence>MKKNTRQNKTRFKLKKVSNRSRLSVFKSNNHVYAQIISDQKGITIASASSLEKNLITEKLTRKELAERVGKEIAKRSIEKGVKNVAFDKGKYKYHGIIKIIADAARSEGLNF</sequence>
<evidence type="ECO:0008006" key="7">
    <source>
        <dbReference type="Google" id="ProtNLM"/>
    </source>
</evidence>
<dbReference type="InterPro" id="IPR005484">
    <property type="entry name" value="Ribosomal_uL18_bac/plant/anim"/>
</dbReference>
<keyword evidence="3" id="KW-0694">RNA-binding</keyword>
<reference evidence="6" key="1">
    <citation type="submission" date="2018-05" db="EMBL/GenBank/DDBJ databases">
        <authorList>
            <person name="Lanie J.A."/>
            <person name="Ng W.-L."/>
            <person name="Kazmierczak K.M."/>
            <person name="Andrzejewski T.M."/>
            <person name="Davidsen T.M."/>
            <person name="Wayne K.J."/>
            <person name="Tettelin H."/>
            <person name="Glass J.I."/>
            <person name="Rusch D."/>
            <person name="Podicherti R."/>
            <person name="Tsui H.-C.T."/>
            <person name="Winkler M.E."/>
        </authorList>
    </citation>
    <scope>NUCLEOTIDE SEQUENCE</scope>
</reference>
<dbReference type="NCBIfam" id="TIGR00060">
    <property type="entry name" value="L18_bact"/>
    <property type="match status" value="1"/>
</dbReference>
<dbReference type="GO" id="GO:0008097">
    <property type="term" value="F:5S rRNA binding"/>
    <property type="evidence" value="ECO:0007669"/>
    <property type="project" value="TreeGrafter"/>
</dbReference>
<dbReference type="GO" id="GO:0006412">
    <property type="term" value="P:translation"/>
    <property type="evidence" value="ECO:0007669"/>
    <property type="project" value="InterPro"/>
</dbReference>
<gene>
    <name evidence="6" type="ORF">METZ01_LOCUS93283</name>
</gene>
<keyword evidence="5" id="KW-0687">Ribonucleoprotein</keyword>
<dbReference type="GO" id="GO:0005737">
    <property type="term" value="C:cytoplasm"/>
    <property type="evidence" value="ECO:0007669"/>
    <property type="project" value="UniProtKB-ARBA"/>
</dbReference>